<evidence type="ECO:0000256" key="8">
    <source>
        <dbReference type="ARBA" id="ARBA00023125"/>
    </source>
</evidence>
<accession>A0ABW4J6J6</accession>
<keyword evidence="14" id="KW-1185">Reference proteome</keyword>
<dbReference type="SUPFAM" id="SSF46689">
    <property type="entry name" value="Homeodomain-like"/>
    <property type="match status" value="2"/>
</dbReference>
<keyword evidence="6" id="KW-0862">Zinc</keyword>
<dbReference type="PRINTS" id="PR00032">
    <property type="entry name" value="HTHARAC"/>
</dbReference>
<evidence type="ECO:0000256" key="3">
    <source>
        <dbReference type="ARBA" id="ARBA00022679"/>
    </source>
</evidence>
<keyword evidence="5" id="KW-0227">DNA damage</keyword>
<evidence type="ECO:0000256" key="9">
    <source>
        <dbReference type="ARBA" id="ARBA00023159"/>
    </source>
</evidence>
<evidence type="ECO:0000256" key="1">
    <source>
        <dbReference type="ARBA" id="ARBA00001947"/>
    </source>
</evidence>
<dbReference type="InterPro" id="IPR018060">
    <property type="entry name" value="HTH_AraC"/>
</dbReference>
<dbReference type="InterPro" id="IPR035451">
    <property type="entry name" value="Ada-like_dom_sf"/>
</dbReference>
<dbReference type="InterPro" id="IPR020449">
    <property type="entry name" value="Tscrpt_reg_AraC-type_HTH"/>
</dbReference>
<evidence type="ECO:0000256" key="11">
    <source>
        <dbReference type="ARBA" id="ARBA00023204"/>
    </source>
</evidence>
<evidence type="ECO:0000256" key="6">
    <source>
        <dbReference type="ARBA" id="ARBA00022833"/>
    </source>
</evidence>
<dbReference type="RefSeq" id="WP_125715775.1">
    <property type="nucleotide sequence ID" value="NZ_JBHTOP010000011.1"/>
</dbReference>
<evidence type="ECO:0000259" key="12">
    <source>
        <dbReference type="PROSITE" id="PS01124"/>
    </source>
</evidence>
<dbReference type="Proteomes" id="UP001597267">
    <property type="component" value="Unassembled WGS sequence"/>
</dbReference>
<dbReference type="SUPFAM" id="SSF57884">
    <property type="entry name" value="Ada DNA repair protein, N-terminal domain (N-Ada 10)"/>
    <property type="match status" value="1"/>
</dbReference>
<evidence type="ECO:0000256" key="7">
    <source>
        <dbReference type="ARBA" id="ARBA00023015"/>
    </source>
</evidence>
<dbReference type="Pfam" id="PF02805">
    <property type="entry name" value="Ada_Zn_binding"/>
    <property type="match status" value="1"/>
</dbReference>
<reference evidence="14" key="1">
    <citation type="journal article" date="2019" name="Int. J. Syst. Evol. Microbiol.">
        <title>The Global Catalogue of Microorganisms (GCM) 10K type strain sequencing project: providing services to taxonomists for standard genome sequencing and annotation.</title>
        <authorList>
            <consortium name="The Broad Institute Genomics Platform"/>
            <consortium name="The Broad Institute Genome Sequencing Center for Infectious Disease"/>
            <person name="Wu L."/>
            <person name="Ma J."/>
        </authorList>
    </citation>
    <scope>NUCLEOTIDE SEQUENCE [LARGE SCALE GENOMIC DNA]</scope>
    <source>
        <strain evidence="14">CCM 8896</strain>
    </source>
</reference>
<keyword evidence="2" id="KW-0489">Methyltransferase</keyword>
<dbReference type="PROSITE" id="PS01124">
    <property type="entry name" value="HTH_ARAC_FAMILY_2"/>
    <property type="match status" value="1"/>
</dbReference>
<dbReference type="PROSITE" id="PS00041">
    <property type="entry name" value="HTH_ARAC_FAMILY_1"/>
    <property type="match status" value="1"/>
</dbReference>
<dbReference type="Pfam" id="PF12833">
    <property type="entry name" value="HTH_18"/>
    <property type="match status" value="1"/>
</dbReference>
<dbReference type="PIRSF" id="PIRSF000408">
    <property type="entry name" value="Alkyltransferas_AdaA"/>
    <property type="match status" value="1"/>
</dbReference>
<keyword evidence="8" id="KW-0238">DNA-binding</keyword>
<dbReference type="InterPro" id="IPR018062">
    <property type="entry name" value="HTH_AraC-typ_CS"/>
</dbReference>
<evidence type="ECO:0000256" key="5">
    <source>
        <dbReference type="ARBA" id="ARBA00022763"/>
    </source>
</evidence>
<evidence type="ECO:0000313" key="14">
    <source>
        <dbReference type="Proteomes" id="UP001597267"/>
    </source>
</evidence>
<comment type="caution">
    <text evidence="13">The sequence shown here is derived from an EMBL/GenBank/DDBJ whole genome shotgun (WGS) entry which is preliminary data.</text>
</comment>
<comment type="cofactor">
    <cofactor evidence="1">
        <name>Zn(2+)</name>
        <dbReference type="ChEBI" id="CHEBI:29105"/>
    </cofactor>
</comment>
<keyword evidence="7" id="KW-0805">Transcription regulation</keyword>
<proteinExistence type="predicted"/>
<keyword evidence="4" id="KW-0479">Metal-binding</keyword>
<dbReference type="InterPro" id="IPR009057">
    <property type="entry name" value="Homeodomain-like_sf"/>
</dbReference>
<dbReference type="PANTHER" id="PTHR43280:SF28">
    <property type="entry name" value="HTH-TYPE TRANSCRIPTIONAL ACTIVATOR RHAS"/>
    <property type="match status" value="1"/>
</dbReference>
<dbReference type="SMART" id="SM00342">
    <property type="entry name" value="HTH_ARAC"/>
    <property type="match status" value="1"/>
</dbReference>
<gene>
    <name evidence="13" type="ORF">ACFQ5M_05540</name>
</gene>
<dbReference type="PANTHER" id="PTHR43280">
    <property type="entry name" value="ARAC-FAMILY TRANSCRIPTIONAL REGULATOR"/>
    <property type="match status" value="1"/>
</dbReference>
<dbReference type="InterPro" id="IPR016220">
    <property type="entry name" value="Me-P-triester_DNA_alkyl-Trfase"/>
</dbReference>
<evidence type="ECO:0000256" key="2">
    <source>
        <dbReference type="ARBA" id="ARBA00022603"/>
    </source>
</evidence>
<keyword evidence="3" id="KW-0808">Transferase</keyword>
<evidence type="ECO:0000313" key="13">
    <source>
        <dbReference type="EMBL" id="MFD1671550.1"/>
    </source>
</evidence>
<organism evidence="13 14">
    <name type="scientific">Agrilactobacillus yilanensis</name>
    <dbReference type="NCBI Taxonomy" id="2485997"/>
    <lineage>
        <taxon>Bacteria</taxon>
        <taxon>Bacillati</taxon>
        <taxon>Bacillota</taxon>
        <taxon>Bacilli</taxon>
        <taxon>Lactobacillales</taxon>
        <taxon>Lactobacillaceae</taxon>
        <taxon>Agrilactobacillus</taxon>
    </lineage>
</organism>
<dbReference type="EMBL" id="JBHTOP010000011">
    <property type="protein sequence ID" value="MFD1671550.1"/>
    <property type="molecule type" value="Genomic_DNA"/>
</dbReference>
<evidence type="ECO:0000256" key="10">
    <source>
        <dbReference type="ARBA" id="ARBA00023163"/>
    </source>
</evidence>
<protein>
    <submittedName>
        <fullName evidence="13">Bifunctional transcriptional activator/DNA repair enzyme AdaA</fullName>
    </submittedName>
</protein>
<dbReference type="InterPro" id="IPR004026">
    <property type="entry name" value="Ada_DNA_repair_Zn-bd"/>
</dbReference>
<dbReference type="Gene3D" id="3.40.10.10">
    <property type="entry name" value="DNA Methylphosphotriester Repair Domain"/>
    <property type="match status" value="1"/>
</dbReference>
<dbReference type="Gene3D" id="1.10.10.60">
    <property type="entry name" value="Homeodomain-like"/>
    <property type="match status" value="2"/>
</dbReference>
<name>A0ABW4J6J6_9LACO</name>
<keyword evidence="10" id="KW-0804">Transcription</keyword>
<feature type="domain" description="HTH araC/xylS-type" evidence="12">
    <location>
        <begin position="79"/>
        <end position="177"/>
    </location>
</feature>
<keyword evidence="11" id="KW-0234">DNA repair</keyword>
<evidence type="ECO:0000256" key="4">
    <source>
        <dbReference type="ARBA" id="ARBA00022723"/>
    </source>
</evidence>
<sequence length="181" mass="20758">MLKTQWQAIEQNDAQYDGTFWYAVQTTKIFCRPSCPSRLPKPEHILIYQTPEAAMAAGYRPCKRCRPLNQPVDNQTWVAEINTILAQNYAQPFSLEQLAQTVHGSKSYLWHVYKAITGLTPQQKLMAIRLTQAKQRLATSSESITTIGQQVGLTNTAYFIKKFREAYGLTPKQYQLQQKKL</sequence>
<keyword evidence="9" id="KW-0010">Activator</keyword>